<gene>
    <name evidence="1" type="ORF">ALO81_102188</name>
</gene>
<comment type="caution">
    <text evidence="1">The sequence shown here is derived from an EMBL/GenBank/DDBJ whole genome shotgun (WGS) entry which is preliminary data.</text>
</comment>
<accession>A0A0P9MAL6</accession>
<dbReference type="EMBL" id="LJPX01000075">
    <property type="protein sequence ID" value="KPW80236.1"/>
    <property type="molecule type" value="Genomic_DNA"/>
</dbReference>
<evidence type="ECO:0000313" key="2">
    <source>
        <dbReference type="Proteomes" id="UP000050564"/>
    </source>
</evidence>
<dbReference type="AlphaFoldDB" id="A0A0P9MAL6"/>
<dbReference type="Proteomes" id="UP000050564">
    <property type="component" value="Unassembled WGS sequence"/>
</dbReference>
<reference evidence="1 2" key="1">
    <citation type="submission" date="2015-09" db="EMBL/GenBank/DDBJ databases">
        <title>Genome announcement of multiple Pseudomonas syringae strains.</title>
        <authorList>
            <person name="Thakur S."/>
            <person name="Wang P.W."/>
            <person name="Gong Y."/>
            <person name="Weir B.S."/>
            <person name="Guttman D.S."/>
        </authorList>
    </citation>
    <scope>NUCLEOTIDE SEQUENCE [LARGE SCALE GENOMIC DNA]</scope>
    <source>
        <strain evidence="1 2">ICMP2823</strain>
    </source>
</reference>
<sequence>LKLPARCSDLRFCGFVPQLIGAPGRQALPFGERQAAIELHGPPVATAITGVAIPRPAAYGFDRGAYRRQRQVFRKPLL</sequence>
<proteinExistence type="predicted"/>
<protein>
    <submittedName>
        <fullName evidence="1">Uncharacterized protein</fullName>
    </submittedName>
</protein>
<organism evidence="1 2">
    <name type="scientific">Pseudomonas cannabina</name>
    <dbReference type="NCBI Taxonomy" id="86840"/>
    <lineage>
        <taxon>Bacteria</taxon>
        <taxon>Pseudomonadati</taxon>
        <taxon>Pseudomonadota</taxon>
        <taxon>Gammaproteobacteria</taxon>
        <taxon>Pseudomonadales</taxon>
        <taxon>Pseudomonadaceae</taxon>
        <taxon>Pseudomonas</taxon>
    </lineage>
</organism>
<evidence type="ECO:0000313" key="1">
    <source>
        <dbReference type="EMBL" id="KPW80236.1"/>
    </source>
</evidence>
<feature type="non-terminal residue" evidence="1">
    <location>
        <position position="1"/>
    </location>
</feature>
<name>A0A0P9MAL6_PSECA</name>